<dbReference type="PROSITE" id="PS51318">
    <property type="entry name" value="TAT"/>
    <property type="match status" value="1"/>
</dbReference>
<comment type="caution">
    <text evidence="2">The sequence shown here is derived from an EMBL/GenBank/DDBJ whole genome shotgun (WGS) entry which is preliminary data.</text>
</comment>
<evidence type="ECO:0000313" key="2">
    <source>
        <dbReference type="EMBL" id="MFC4358088.1"/>
    </source>
</evidence>
<dbReference type="Pfam" id="PF13360">
    <property type="entry name" value="PQQ_2"/>
    <property type="match status" value="1"/>
</dbReference>
<proteinExistence type="predicted"/>
<organism evidence="2 3">
    <name type="scientific">Halobium salinum</name>
    <dbReference type="NCBI Taxonomy" id="1364940"/>
    <lineage>
        <taxon>Archaea</taxon>
        <taxon>Methanobacteriati</taxon>
        <taxon>Methanobacteriota</taxon>
        <taxon>Stenosarchaea group</taxon>
        <taxon>Halobacteria</taxon>
        <taxon>Halobacteriales</taxon>
        <taxon>Haloferacaceae</taxon>
        <taxon>Halobium</taxon>
    </lineage>
</organism>
<dbReference type="SMART" id="SM00564">
    <property type="entry name" value="PQQ"/>
    <property type="match status" value="4"/>
</dbReference>
<dbReference type="AlphaFoldDB" id="A0ABD5PBI7"/>
<dbReference type="InterPro" id="IPR006311">
    <property type="entry name" value="TAT_signal"/>
</dbReference>
<name>A0ABD5PBI7_9EURY</name>
<protein>
    <submittedName>
        <fullName evidence="2">PQQ-binding-like beta-propeller repeat protein</fullName>
    </submittedName>
</protein>
<reference evidence="2 3" key="1">
    <citation type="journal article" date="2019" name="Int. J. Syst. Evol. Microbiol.">
        <title>The Global Catalogue of Microorganisms (GCM) 10K type strain sequencing project: providing services to taxonomists for standard genome sequencing and annotation.</title>
        <authorList>
            <consortium name="The Broad Institute Genomics Platform"/>
            <consortium name="The Broad Institute Genome Sequencing Center for Infectious Disease"/>
            <person name="Wu L."/>
            <person name="Ma J."/>
        </authorList>
    </citation>
    <scope>NUCLEOTIDE SEQUENCE [LARGE SCALE GENOMIC DNA]</scope>
    <source>
        <strain evidence="2 3">CGMCC 1.12553</strain>
    </source>
</reference>
<dbReference type="InterPro" id="IPR011047">
    <property type="entry name" value="Quinoprotein_ADH-like_sf"/>
</dbReference>
<dbReference type="InterPro" id="IPR015943">
    <property type="entry name" value="WD40/YVTN_repeat-like_dom_sf"/>
</dbReference>
<feature type="domain" description="Pyrrolo-quinoline quinone repeat" evidence="1">
    <location>
        <begin position="141"/>
        <end position="390"/>
    </location>
</feature>
<dbReference type="InterPro" id="IPR018391">
    <property type="entry name" value="PQQ_b-propeller_rpt"/>
</dbReference>
<dbReference type="SUPFAM" id="SSF50998">
    <property type="entry name" value="Quinoprotein alcohol dehydrogenase-like"/>
    <property type="match status" value="2"/>
</dbReference>
<sequence>MPSRRALLAGLGAGGLAGLAGCSAGTLLEPDPDPVPVADATPGPDDWPLIGYDARNTRYNAGASPPTSAPEERWRTDLGWAMTPTVRGTRLVVVDYEGVTALRTTDGEVAWRAAEGEQFVSNYVTPVLGAERVYYAGPRCVRGFDLTDGTESWRATPCRGANNYQPTVADGRVHMEHGGYLSAIDDAGRTTWASAHDARPGPAVVDGRAYVATAFTVKAVDLSAPVREPLFEGDEAGDDHPATADRERATAWELPRVDPSMRVWHSPAVVDGTVYAPLSDLGAGRIVALDAETGDERWRFRAERGAEDGWTTAPVVADDAVHFGADDGFVYRVGADGERRWRRDLSGHPWEVVGADEVLLVRSHRHADAPDGRAGFLHALDLATGETRWRLGYDDELRGLSVAGGSVYASLVTERNDDGEILGTAVVALG</sequence>
<dbReference type="Gene3D" id="2.130.10.10">
    <property type="entry name" value="YVTN repeat-like/Quinoprotein amine dehydrogenase"/>
    <property type="match status" value="2"/>
</dbReference>
<accession>A0ABD5PBI7</accession>
<evidence type="ECO:0000259" key="1">
    <source>
        <dbReference type="Pfam" id="PF13360"/>
    </source>
</evidence>
<evidence type="ECO:0000313" key="3">
    <source>
        <dbReference type="Proteomes" id="UP001595921"/>
    </source>
</evidence>
<dbReference type="RefSeq" id="WP_267624333.1">
    <property type="nucleotide sequence ID" value="NZ_JAODIW010000008.1"/>
</dbReference>
<dbReference type="PROSITE" id="PS51257">
    <property type="entry name" value="PROKAR_LIPOPROTEIN"/>
    <property type="match status" value="1"/>
</dbReference>
<gene>
    <name evidence="2" type="ORF">ACFO0N_09025</name>
</gene>
<dbReference type="EMBL" id="JBHSDS010000006">
    <property type="protein sequence ID" value="MFC4358088.1"/>
    <property type="molecule type" value="Genomic_DNA"/>
</dbReference>
<dbReference type="Proteomes" id="UP001595921">
    <property type="component" value="Unassembled WGS sequence"/>
</dbReference>
<keyword evidence="3" id="KW-1185">Reference proteome</keyword>
<dbReference type="InterPro" id="IPR002372">
    <property type="entry name" value="PQQ_rpt_dom"/>
</dbReference>
<dbReference type="PANTHER" id="PTHR34512">
    <property type="entry name" value="CELL SURFACE PROTEIN"/>
    <property type="match status" value="1"/>
</dbReference>
<dbReference type="PANTHER" id="PTHR34512:SF30">
    <property type="entry name" value="OUTER MEMBRANE PROTEIN ASSEMBLY FACTOR BAMB"/>
    <property type="match status" value="1"/>
</dbReference>